<dbReference type="RefSeq" id="WP_152804865.1">
    <property type="nucleotide sequence ID" value="NZ_WHNX01000018.1"/>
</dbReference>
<sequence>MFKFKGISSNDMKVIAVEENFIAKASLLVESINIDGKDGEDFIEHGYGSVEKDIELQILDVSKIDNIIAWLNGPGELEFNNRITKARFYNGYDVDRFVTLKKAEVSYIRDPFWYETNDEYDVVTTTVLNGGNIYSKPLIKLTGNGTVDITINGVRFTYTFTDPYVEIDCEEMTEKYDGLSRSRNIEIGLEYPKLNTGINEIILHSGTCIIEMKRKDRWL</sequence>
<evidence type="ECO:0008006" key="3">
    <source>
        <dbReference type="Google" id="ProtNLM"/>
    </source>
</evidence>
<accession>A0A6A7KA64</accession>
<evidence type="ECO:0000313" key="1">
    <source>
        <dbReference type="EMBL" id="MPW26398.1"/>
    </source>
</evidence>
<name>A0A6A7KA64_9FIRM</name>
<organism evidence="1 2">
    <name type="scientific">Alkalibaculum sporogenes</name>
    <dbReference type="NCBI Taxonomy" id="2655001"/>
    <lineage>
        <taxon>Bacteria</taxon>
        <taxon>Bacillati</taxon>
        <taxon>Bacillota</taxon>
        <taxon>Clostridia</taxon>
        <taxon>Eubacteriales</taxon>
        <taxon>Eubacteriaceae</taxon>
        <taxon>Alkalibaculum</taxon>
    </lineage>
</organism>
<gene>
    <name evidence="1" type="ORF">GC105_11420</name>
</gene>
<dbReference type="Gene3D" id="2.40.30.200">
    <property type="match status" value="1"/>
</dbReference>
<proteinExistence type="predicted"/>
<dbReference type="Proteomes" id="UP000440004">
    <property type="component" value="Unassembled WGS sequence"/>
</dbReference>
<protein>
    <recommendedName>
        <fullName evidence="3">Phage tail protein</fullName>
    </recommendedName>
</protein>
<evidence type="ECO:0000313" key="2">
    <source>
        <dbReference type="Proteomes" id="UP000440004"/>
    </source>
</evidence>
<dbReference type="EMBL" id="WHNX01000018">
    <property type="protein sequence ID" value="MPW26398.1"/>
    <property type="molecule type" value="Genomic_DNA"/>
</dbReference>
<reference evidence="1 2" key="1">
    <citation type="submission" date="2019-10" db="EMBL/GenBank/DDBJ databases">
        <title>Alkalibaculum tamaniensis sp.nov., a new alkaliphilic acetogen, isolated on methoxylated aromatics from a mud volcano.</title>
        <authorList>
            <person name="Khomyakova M.A."/>
            <person name="Merkel A.Y."/>
            <person name="Bonch-Osmolovskaya E.A."/>
            <person name="Slobodkin A.I."/>
        </authorList>
    </citation>
    <scope>NUCLEOTIDE SEQUENCE [LARGE SCALE GENOMIC DNA]</scope>
    <source>
        <strain evidence="1 2">M08DMB</strain>
    </source>
</reference>
<dbReference type="AlphaFoldDB" id="A0A6A7KA64"/>
<keyword evidence="2" id="KW-1185">Reference proteome</keyword>
<comment type="caution">
    <text evidence="1">The sequence shown here is derived from an EMBL/GenBank/DDBJ whole genome shotgun (WGS) entry which is preliminary data.</text>
</comment>